<evidence type="ECO:0000256" key="4">
    <source>
        <dbReference type="SAM" id="SignalP"/>
    </source>
</evidence>
<dbReference type="EMBL" id="QLLG01000214">
    <property type="protein sequence ID" value="RMX66144.1"/>
    <property type="molecule type" value="Genomic_DNA"/>
</dbReference>
<evidence type="ECO:0000313" key="8">
    <source>
        <dbReference type="Proteomes" id="UP000286097"/>
    </source>
</evidence>
<dbReference type="EMBL" id="QKXF01000158">
    <property type="protein sequence ID" value="RQM15379.1"/>
    <property type="molecule type" value="Genomic_DNA"/>
</dbReference>
<evidence type="ECO:0000256" key="2">
    <source>
        <dbReference type="SAM" id="MobiDB-lite"/>
    </source>
</evidence>
<dbReference type="AlphaFoldDB" id="A0A3M6VHE0"/>
<evidence type="ECO:0000313" key="6">
    <source>
        <dbReference type="EMBL" id="RQM15379.1"/>
    </source>
</evidence>
<feature type="chain" id="PRO_5036085759" evidence="4">
    <location>
        <begin position="20"/>
        <end position="430"/>
    </location>
</feature>
<reference evidence="7 8" key="1">
    <citation type="submission" date="2018-06" db="EMBL/GenBank/DDBJ databases">
        <title>Comparative genomics of downy mildews reveals potential adaptations to biotrophy.</title>
        <authorList>
            <person name="Fletcher K."/>
            <person name="Klosterman S.J."/>
            <person name="Derevnina L."/>
            <person name="Martin F."/>
            <person name="Koike S."/>
            <person name="Reyes Chin-Wo S."/>
            <person name="Mou B."/>
            <person name="Michelmore R."/>
        </authorList>
    </citation>
    <scope>NUCLEOTIDE SEQUENCE [LARGE SCALE GENOMIC DNA]</scope>
    <source>
        <strain evidence="6 8">R13</strain>
        <strain evidence="5 7">R14</strain>
    </source>
</reference>
<evidence type="ECO:0000256" key="3">
    <source>
        <dbReference type="SAM" id="Phobius"/>
    </source>
</evidence>
<evidence type="ECO:0000313" key="5">
    <source>
        <dbReference type="EMBL" id="RMX66144.1"/>
    </source>
</evidence>
<feature type="region of interest" description="Disordered" evidence="2">
    <location>
        <begin position="393"/>
        <end position="430"/>
    </location>
</feature>
<organism evidence="5 7">
    <name type="scientific">Peronospora effusa</name>
    <dbReference type="NCBI Taxonomy" id="542832"/>
    <lineage>
        <taxon>Eukaryota</taxon>
        <taxon>Sar</taxon>
        <taxon>Stramenopiles</taxon>
        <taxon>Oomycota</taxon>
        <taxon>Peronosporomycetes</taxon>
        <taxon>Peronosporales</taxon>
        <taxon>Peronosporaceae</taxon>
        <taxon>Peronospora</taxon>
    </lineage>
</organism>
<feature type="signal peptide" evidence="4">
    <location>
        <begin position="1"/>
        <end position="19"/>
    </location>
</feature>
<accession>A0A3M6VHE0</accession>
<keyword evidence="4" id="KW-0732">Signal</keyword>
<evidence type="ECO:0000313" key="7">
    <source>
        <dbReference type="Proteomes" id="UP000282087"/>
    </source>
</evidence>
<evidence type="ECO:0000256" key="1">
    <source>
        <dbReference type="SAM" id="Coils"/>
    </source>
</evidence>
<name>A0A3M6VHE0_9STRA</name>
<dbReference type="VEuPathDB" id="FungiDB:DD237_004123"/>
<proteinExistence type="predicted"/>
<feature type="compositionally biased region" description="Low complexity" evidence="2">
    <location>
        <begin position="409"/>
        <end position="422"/>
    </location>
</feature>
<keyword evidence="1" id="KW-0175">Coiled coil</keyword>
<sequence length="430" mass="48437">MRLIHWPLIAVSLAVSVYAKDTRQTCIAPSSVAALETKISDLEQVNTKLQHQLESEKSQLLTDVTKEHEVAVSTLQKEIATLQKDVKTLEKDVLKEKKTVEKVEHELKTVQEKLQDETTRLVSRERDVTKLRESLVKEQEIVATTEAELEAALTKLSEETKRTQELEKDHELAEKKNQALLKELANLKPEELNMATVLSFYYDSALELAQQSVAFAQEKMKEQSDTLEQVQSKIEGVKKTAYDTTSKFYQKNLATTLDPILEDVRKKTDPILADVHKAVNPHVEQYLPIVKDEAVKVKEQAVLYSREALRRAKLARATAITLLEKNEHVAPYAQKVIDSVLIILAVPLVLFQIRLVMRLVWWLFTTALCVMTCGLCCGTRNRSSKTKRKLVKKSTVVNASLNAPVNGPTKKTTSGKAASTAQKRSKKSKN</sequence>
<dbReference type="Proteomes" id="UP000282087">
    <property type="component" value="Unassembled WGS sequence"/>
</dbReference>
<dbReference type="Proteomes" id="UP000286097">
    <property type="component" value="Unassembled WGS sequence"/>
</dbReference>
<keyword evidence="3" id="KW-1133">Transmembrane helix</keyword>
<keyword evidence="3" id="KW-0812">Transmembrane</keyword>
<comment type="caution">
    <text evidence="5">The sequence shown here is derived from an EMBL/GenBank/DDBJ whole genome shotgun (WGS) entry which is preliminary data.</text>
</comment>
<dbReference type="STRING" id="542832.A0A3M6VHE0"/>
<gene>
    <name evidence="6" type="ORF">DD237_004123</name>
    <name evidence="5" type="ORF">DD238_003428</name>
</gene>
<protein>
    <submittedName>
        <fullName evidence="5">Uncharacterized protein</fullName>
    </submittedName>
</protein>
<keyword evidence="7" id="KW-1185">Reference proteome</keyword>
<feature type="transmembrane region" description="Helical" evidence="3">
    <location>
        <begin position="359"/>
        <end position="379"/>
    </location>
</feature>
<feature type="coiled-coil region" evidence="1">
    <location>
        <begin position="32"/>
        <end position="240"/>
    </location>
</feature>
<keyword evidence="3" id="KW-0472">Membrane</keyword>
<dbReference type="Gene3D" id="1.10.287.1490">
    <property type="match status" value="1"/>
</dbReference>